<evidence type="ECO:0000313" key="4">
    <source>
        <dbReference type="Proteomes" id="UP000199579"/>
    </source>
</evidence>
<proteinExistence type="predicted"/>
<evidence type="ECO:0000313" key="1">
    <source>
        <dbReference type="EMBL" id="SFB44699.1"/>
    </source>
</evidence>
<evidence type="ECO:0000313" key="3">
    <source>
        <dbReference type="Proteomes" id="UP000198861"/>
    </source>
</evidence>
<protein>
    <submittedName>
        <fullName evidence="2">Uncharacterized protein</fullName>
    </submittedName>
</protein>
<sequence>MIGTYRFPDSPHARAVLANLGHHCAGLRHAVSRRPAAAPGLDRRRLHQYGLGAGVQGHHADHAFPLDPPCGSGYGAAAGVARLFHPGFRRRLPDRLGLVAVALPARRSRRLCPGGVSRQQRHRRPGPGYQHVRRLRAVPRRGAGRRGDPGLQHARLGSASVLQPACPDRRLEHRQEHPLQPADHRRAGGASVRLLAGRPAGLAAHFRRLFRADDPAVGADLHRRDHFPRRPAREWQPGAQLRSDEDGLVAAAIDLRCLAVRFPRC</sequence>
<name>A0A1I4E194_9GAMM</name>
<keyword evidence="3" id="KW-1185">Reference proteome</keyword>
<reference evidence="2 4" key="2">
    <citation type="submission" date="2016-10" db="EMBL/GenBank/DDBJ databases">
        <authorList>
            <person name="de Groot N.N."/>
        </authorList>
    </citation>
    <scope>NUCLEOTIDE SEQUENCE [LARGE SCALE GENOMIC DNA]</scope>
    <source>
        <strain evidence="2 4">DSM 381</strain>
    </source>
</reference>
<dbReference type="Proteomes" id="UP000198861">
    <property type="component" value="Unassembled WGS sequence"/>
</dbReference>
<dbReference type="EMBL" id="FOKJ01000049">
    <property type="protein sequence ID" value="SFB44699.1"/>
    <property type="molecule type" value="Genomic_DNA"/>
</dbReference>
<evidence type="ECO:0000313" key="2">
    <source>
        <dbReference type="EMBL" id="SFK99598.1"/>
    </source>
</evidence>
<organism evidence="2 4">
    <name type="scientific">Azotobacter beijerinckii</name>
    <dbReference type="NCBI Taxonomy" id="170623"/>
    <lineage>
        <taxon>Bacteria</taxon>
        <taxon>Pseudomonadati</taxon>
        <taxon>Pseudomonadota</taxon>
        <taxon>Gammaproteobacteria</taxon>
        <taxon>Pseudomonadales</taxon>
        <taxon>Pseudomonadaceae</taxon>
        <taxon>Azotobacter</taxon>
    </lineage>
</organism>
<dbReference type="Proteomes" id="UP000199579">
    <property type="component" value="Unassembled WGS sequence"/>
</dbReference>
<dbReference type="EMBL" id="FOSX01000043">
    <property type="protein sequence ID" value="SFK99598.1"/>
    <property type="molecule type" value="Genomic_DNA"/>
</dbReference>
<dbReference type="AlphaFoldDB" id="A0A1I4E194"/>
<gene>
    <name evidence="1" type="ORF">SAMN04244571_02878</name>
    <name evidence="2" type="ORF">SAMN04244574_02708</name>
</gene>
<accession>A0A1I4E194</accession>
<reference evidence="1 3" key="1">
    <citation type="submission" date="2016-10" db="EMBL/GenBank/DDBJ databases">
        <authorList>
            <person name="Varghese N."/>
            <person name="Submissions S."/>
        </authorList>
    </citation>
    <scope>NUCLEOTIDE SEQUENCE [LARGE SCALE GENOMIC DNA]</scope>
    <source>
        <strain evidence="1 3">DSM 282</strain>
    </source>
</reference>